<protein>
    <recommendedName>
        <fullName evidence="2">DUF4116 domain-containing protein</fullName>
    </recommendedName>
</protein>
<name>A0A382N2K3_9ZZZZ</name>
<evidence type="ECO:0008006" key="2">
    <source>
        <dbReference type="Google" id="ProtNLM"/>
    </source>
</evidence>
<gene>
    <name evidence="1" type="ORF">METZ01_LOCUS308243</name>
</gene>
<proteinExistence type="predicted"/>
<accession>A0A382N2K3</accession>
<evidence type="ECO:0000313" key="1">
    <source>
        <dbReference type="EMBL" id="SVC55389.1"/>
    </source>
</evidence>
<dbReference type="AlphaFoldDB" id="A0A382N2K3"/>
<organism evidence="1">
    <name type="scientific">marine metagenome</name>
    <dbReference type="NCBI Taxonomy" id="408172"/>
    <lineage>
        <taxon>unclassified sequences</taxon>
        <taxon>metagenomes</taxon>
        <taxon>ecological metagenomes</taxon>
    </lineage>
</organism>
<reference evidence="1" key="1">
    <citation type="submission" date="2018-05" db="EMBL/GenBank/DDBJ databases">
        <authorList>
            <person name="Lanie J.A."/>
            <person name="Ng W.-L."/>
            <person name="Kazmierczak K.M."/>
            <person name="Andrzejewski T.M."/>
            <person name="Davidsen T.M."/>
            <person name="Wayne K.J."/>
            <person name="Tettelin H."/>
            <person name="Glass J.I."/>
            <person name="Rusch D."/>
            <person name="Podicherti R."/>
            <person name="Tsui H.-C.T."/>
            <person name="Winkler M.E."/>
        </authorList>
    </citation>
    <scope>NUCLEOTIDE SEQUENCE</scope>
</reference>
<dbReference type="EMBL" id="UINC01097571">
    <property type="protein sequence ID" value="SVC55389.1"/>
    <property type="molecule type" value="Genomic_DNA"/>
</dbReference>
<sequence>MGPPLKHGVSILKTTAIYRLDDTMKFTAEDLSELGLSDRLLSSLSEELGSDFQLIPEDMGVLSERNFPLDQLLKPIVQSDGFSSEHPFFGCCIEFAPKSILSYLGDEISPATLEELILREPVYALQREIEIIPTPLFSQLLRIEPRATLHFAESKLQEEDIVSFCREYPEIAIRYVPQNLGDDDLLRLAELHLVLAYEFAQERCKSLGVDFSTLHSGREFDLVVEEFPSPKLPAMENHYIARLHCDNCGQNSIRGGAQSLGGENDSRFDRWDCSCASCGTSTVVRFNIVVESSRLP</sequence>